<dbReference type="Gene3D" id="1.20.1740.10">
    <property type="entry name" value="Amino acid/polyamine transporter I"/>
    <property type="match status" value="1"/>
</dbReference>
<dbReference type="EMBL" id="CM001022">
    <property type="protein sequence ID" value="EFQ24539.1"/>
    <property type="molecule type" value="Genomic_DNA"/>
</dbReference>
<feature type="transmembrane region" description="Helical" evidence="5">
    <location>
        <begin position="12"/>
        <end position="32"/>
    </location>
</feature>
<feature type="transmembrane region" description="Helical" evidence="5">
    <location>
        <begin position="197"/>
        <end position="219"/>
    </location>
</feature>
<dbReference type="PaxDb" id="584708-Apau_2128"/>
<gene>
    <name evidence="6" type="ORF">Apau_2128</name>
</gene>
<reference evidence="6 7" key="1">
    <citation type="journal article" date="2010" name="Stand. Genomic Sci.">
        <title>Non-contiguous finished genome sequence of Aminomonas paucivorans type strain (GLU-3).</title>
        <authorList>
            <person name="Pitluck S."/>
            <person name="Yasawong M."/>
            <person name="Held B."/>
            <person name="Lapidus A."/>
            <person name="Nolan M."/>
            <person name="Copeland A."/>
            <person name="Lucas S."/>
            <person name="Del Rio T.G."/>
            <person name="Tice H."/>
            <person name="Cheng J.F."/>
            <person name="Chertkov O."/>
            <person name="Goodwin L."/>
            <person name="Tapia R."/>
            <person name="Han C."/>
            <person name="Liolios K."/>
            <person name="Ivanova N."/>
            <person name="Mavromatis K."/>
            <person name="Ovchinnikova G."/>
            <person name="Pati A."/>
            <person name="Chen A."/>
            <person name="Palaniappan K."/>
            <person name="Land M."/>
            <person name="Hauser L."/>
            <person name="Chang Y.J."/>
            <person name="Jeffries C.D."/>
            <person name="Pukall R."/>
            <person name="Spring S."/>
            <person name="Rohde M."/>
            <person name="Sikorski J."/>
            <person name="Goker M."/>
            <person name="Woyke T."/>
            <person name="Bristow J."/>
            <person name="Eisen J.A."/>
            <person name="Markowitz V."/>
            <person name="Hugenholtz P."/>
            <person name="Kyrpides N.C."/>
            <person name="Klenk H.P."/>
        </authorList>
    </citation>
    <scope>NUCLEOTIDE SEQUENCE [LARGE SCALE GENOMIC DNA]</scope>
    <source>
        <strain evidence="6 7">DSM 12260</strain>
    </source>
</reference>
<dbReference type="Pfam" id="PF13520">
    <property type="entry name" value="AA_permease_2"/>
    <property type="match status" value="1"/>
</dbReference>
<dbReference type="GO" id="GO:0015179">
    <property type="term" value="F:L-amino acid transmembrane transporter activity"/>
    <property type="evidence" value="ECO:0007669"/>
    <property type="project" value="TreeGrafter"/>
</dbReference>
<dbReference type="InterPro" id="IPR002293">
    <property type="entry name" value="AA/rel_permease1"/>
</dbReference>
<feature type="transmembrane region" description="Helical" evidence="5">
    <location>
        <begin position="155"/>
        <end position="177"/>
    </location>
</feature>
<evidence type="ECO:0000313" key="7">
    <source>
        <dbReference type="Proteomes" id="UP000005096"/>
    </source>
</evidence>
<dbReference type="GO" id="GO:0016020">
    <property type="term" value="C:membrane"/>
    <property type="evidence" value="ECO:0007669"/>
    <property type="project" value="UniProtKB-SubCell"/>
</dbReference>
<keyword evidence="2 5" id="KW-0812">Transmembrane</keyword>
<feature type="transmembrane region" description="Helical" evidence="5">
    <location>
        <begin position="44"/>
        <end position="67"/>
    </location>
</feature>
<feature type="transmembrane region" description="Helical" evidence="5">
    <location>
        <begin position="282"/>
        <end position="302"/>
    </location>
</feature>
<dbReference type="AlphaFoldDB" id="E3CYF7"/>
<protein>
    <submittedName>
        <fullName evidence="6">Fructoselysine transporter, APC superfamily</fullName>
    </submittedName>
</protein>
<feature type="transmembrane region" description="Helical" evidence="5">
    <location>
        <begin position="334"/>
        <end position="353"/>
    </location>
</feature>
<dbReference type="PANTHER" id="PTHR11785:SF512">
    <property type="entry name" value="SOBREMESA, ISOFORM B"/>
    <property type="match status" value="1"/>
</dbReference>
<feature type="transmembrane region" description="Helical" evidence="5">
    <location>
        <begin position="359"/>
        <end position="376"/>
    </location>
</feature>
<dbReference type="InterPro" id="IPR050598">
    <property type="entry name" value="AminoAcid_Transporter"/>
</dbReference>
<evidence type="ECO:0000256" key="2">
    <source>
        <dbReference type="ARBA" id="ARBA00022692"/>
    </source>
</evidence>
<dbReference type="RefSeq" id="WP_006301780.1">
    <property type="nucleotide sequence ID" value="NZ_CM001022.1"/>
</dbReference>
<feature type="transmembrane region" description="Helical" evidence="5">
    <location>
        <begin position="118"/>
        <end position="143"/>
    </location>
</feature>
<comment type="subcellular location">
    <subcellularLocation>
        <location evidence="1">Membrane</location>
        <topology evidence="1">Multi-pass membrane protein</topology>
    </subcellularLocation>
</comment>
<dbReference type="HOGENOM" id="CLU_007946_3_4_0"/>
<evidence type="ECO:0000313" key="6">
    <source>
        <dbReference type="EMBL" id="EFQ24539.1"/>
    </source>
</evidence>
<dbReference type="PANTHER" id="PTHR11785">
    <property type="entry name" value="AMINO ACID TRANSPORTER"/>
    <property type="match status" value="1"/>
</dbReference>
<organism evidence="6 7">
    <name type="scientific">Aminomonas paucivorans DSM 12260</name>
    <dbReference type="NCBI Taxonomy" id="584708"/>
    <lineage>
        <taxon>Bacteria</taxon>
        <taxon>Thermotogati</taxon>
        <taxon>Synergistota</taxon>
        <taxon>Synergistia</taxon>
        <taxon>Synergistales</taxon>
        <taxon>Synergistaceae</taxon>
        <taxon>Aminomonas</taxon>
    </lineage>
</organism>
<evidence type="ECO:0000256" key="1">
    <source>
        <dbReference type="ARBA" id="ARBA00004141"/>
    </source>
</evidence>
<name>E3CYF7_9BACT</name>
<sequence length="446" mass="47663">MTENNLSRKLGFWAALAIGVGTTVGSGVFVSAGEVARAAGSPTMAVLSWLLGGIIIIPQMLVLGELATAYPENGSGYVYLSEAGSRPLAFLYGWATFLALDPPSISILSLAAVSYLGFFIPGLGGLTGKFVAVGLVLVFTAIHYRSVQGGGSLQVLLTGAKILPFAVVVGLGLYYLNLNNLFHVPAAVASSSLSDRLFGGISATSWAYVGMTSICYMTGEVRDPGKTMPRALVGAALVVMALYSLVSLAVMGVMPFDKVLASEAPIADALNYMPAFSGMGPKFVSCAAVIVILGSLSSCIMYQPRMQYAMAKDGMFFKIFEHVHPRYETPDRSILIQVGYGILLVFLSDLVTLLGYLTLVYLLMNMLIFGSIIFCRRKADYRPAFRTPAWRLMTAVSVLGCGWMAYGTFLWAPVQGLVAAALVVVTGLPAFYYWDRKRTKTLTPAA</sequence>
<dbReference type="eggNOG" id="COG0531">
    <property type="taxonomic scope" value="Bacteria"/>
</dbReference>
<dbReference type="STRING" id="584708.Apau_2128"/>
<keyword evidence="7" id="KW-1185">Reference proteome</keyword>
<feature type="transmembrane region" description="Helical" evidence="5">
    <location>
        <begin position="388"/>
        <end position="406"/>
    </location>
</feature>
<feature type="transmembrane region" description="Helical" evidence="5">
    <location>
        <begin position="231"/>
        <end position="254"/>
    </location>
</feature>
<accession>E3CYF7</accession>
<evidence type="ECO:0000256" key="5">
    <source>
        <dbReference type="SAM" id="Phobius"/>
    </source>
</evidence>
<keyword evidence="4 5" id="KW-0472">Membrane</keyword>
<feature type="transmembrane region" description="Helical" evidence="5">
    <location>
        <begin position="412"/>
        <end position="434"/>
    </location>
</feature>
<dbReference type="OrthoDB" id="3181223at2"/>
<proteinExistence type="predicted"/>
<dbReference type="PIRSF" id="PIRSF006060">
    <property type="entry name" value="AA_transporter"/>
    <property type="match status" value="1"/>
</dbReference>
<dbReference type="Proteomes" id="UP000005096">
    <property type="component" value="Chromosome"/>
</dbReference>
<keyword evidence="3 5" id="KW-1133">Transmembrane helix</keyword>
<evidence type="ECO:0000256" key="4">
    <source>
        <dbReference type="ARBA" id="ARBA00023136"/>
    </source>
</evidence>
<evidence type="ECO:0000256" key="3">
    <source>
        <dbReference type="ARBA" id="ARBA00022989"/>
    </source>
</evidence>